<dbReference type="EMBL" id="KQ976554">
    <property type="protein sequence ID" value="KYM80808.1"/>
    <property type="molecule type" value="Genomic_DNA"/>
</dbReference>
<protein>
    <submittedName>
        <fullName evidence="2">Uncharacterized protein</fullName>
    </submittedName>
</protein>
<keyword evidence="3" id="KW-1185">Reference proteome</keyword>
<evidence type="ECO:0000256" key="1">
    <source>
        <dbReference type="SAM" id="MobiDB-lite"/>
    </source>
</evidence>
<reference evidence="2 3" key="1">
    <citation type="submission" date="2015-09" db="EMBL/GenBank/DDBJ databases">
        <title>Atta colombica WGS genome.</title>
        <authorList>
            <person name="Nygaard S."/>
            <person name="Hu H."/>
            <person name="Boomsma J."/>
            <person name="Zhang G."/>
        </authorList>
    </citation>
    <scope>NUCLEOTIDE SEQUENCE [LARGE SCALE GENOMIC DNA]</scope>
    <source>
        <strain evidence="2">Treedump-2</strain>
        <tissue evidence="2">Whole body</tissue>
    </source>
</reference>
<evidence type="ECO:0000313" key="2">
    <source>
        <dbReference type="EMBL" id="KYM80808.1"/>
    </source>
</evidence>
<evidence type="ECO:0000313" key="3">
    <source>
        <dbReference type="Proteomes" id="UP000078540"/>
    </source>
</evidence>
<gene>
    <name evidence="2" type="ORF">ALC53_08733</name>
</gene>
<dbReference type="AlphaFoldDB" id="A0A151I1X4"/>
<name>A0A151I1X4_9HYME</name>
<accession>A0A151I1X4</accession>
<sequence>MEEVMKTIDEEERKNAMYLRLLSCLLRKTGSIDTPPASRTIRSPAATSHACIPNSKEASTPPRATMHIFRAAAPNDQITLFTGYMNRGAIEKSALTFASNGIEGKLDTSILCTTNHVTNRLTEPACFTNRKISV</sequence>
<dbReference type="Proteomes" id="UP000078540">
    <property type="component" value="Unassembled WGS sequence"/>
</dbReference>
<feature type="region of interest" description="Disordered" evidence="1">
    <location>
        <begin position="33"/>
        <end position="61"/>
    </location>
</feature>
<proteinExistence type="predicted"/>
<organism evidence="2 3">
    <name type="scientific">Atta colombica</name>
    <dbReference type="NCBI Taxonomy" id="520822"/>
    <lineage>
        <taxon>Eukaryota</taxon>
        <taxon>Metazoa</taxon>
        <taxon>Ecdysozoa</taxon>
        <taxon>Arthropoda</taxon>
        <taxon>Hexapoda</taxon>
        <taxon>Insecta</taxon>
        <taxon>Pterygota</taxon>
        <taxon>Neoptera</taxon>
        <taxon>Endopterygota</taxon>
        <taxon>Hymenoptera</taxon>
        <taxon>Apocrita</taxon>
        <taxon>Aculeata</taxon>
        <taxon>Formicoidea</taxon>
        <taxon>Formicidae</taxon>
        <taxon>Myrmicinae</taxon>
        <taxon>Atta</taxon>
    </lineage>
</organism>